<evidence type="ECO:0000256" key="3">
    <source>
        <dbReference type="ARBA" id="ARBA00019596"/>
    </source>
</evidence>
<feature type="compositionally biased region" description="Basic and acidic residues" evidence="5">
    <location>
        <begin position="1892"/>
        <end position="1909"/>
    </location>
</feature>
<feature type="compositionally biased region" description="Polar residues" evidence="5">
    <location>
        <begin position="1882"/>
        <end position="1891"/>
    </location>
</feature>
<reference evidence="9 10" key="1">
    <citation type="journal article" date="2016" name="Mol. Biol. Evol.">
        <title>Comparative Genomics of Early-Diverging Mushroom-Forming Fungi Provides Insights into the Origins of Lignocellulose Decay Capabilities.</title>
        <authorList>
            <person name="Nagy L.G."/>
            <person name="Riley R."/>
            <person name="Tritt A."/>
            <person name="Adam C."/>
            <person name="Daum C."/>
            <person name="Floudas D."/>
            <person name="Sun H."/>
            <person name="Yadav J.S."/>
            <person name="Pangilinan J."/>
            <person name="Larsson K.H."/>
            <person name="Matsuura K."/>
            <person name="Barry K."/>
            <person name="Labutti K."/>
            <person name="Kuo R."/>
            <person name="Ohm R.A."/>
            <person name="Bhattacharya S.S."/>
            <person name="Shirouzu T."/>
            <person name="Yoshinaga Y."/>
            <person name="Martin F.M."/>
            <person name="Grigoriev I.V."/>
            <person name="Hibbett D.S."/>
        </authorList>
    </citation>
    <scope>NUCLEOTIDE SEQUENCE [LARGE SCALE GENOMIC DNA]</scope>
    <source>
        <strain evidence="9 10">HHB10207 ss-3</strain>
    </source>
</reference>
<dbReference type="GO" id="GO:0003729">
    <property type="term" value="F:mRNA binding"/>
    <property type="evidence" value="ECO:0007669"/>
    <property type="project" value="TreeGrafter"/>
</dbReference>
<feature type="compositionally biased region" description="Pro residues" evidence="5">
    <location>
        <begin position="1552"/>
        <end position="1566"/>
    </location>
</feature>
<keyword evidence="4" id="KW-0539">Nucleus</keyword>
<evidence type="ECO:0000256" key="2">
    <source>
        <dbReference type="ARBA" id="ARBA00007857"/>
    </source>
</evidence>
<feature type="domain" description="THO complex subunitTHOC2 C-terminal" evidence="6">
    <location>
        <begin position="1073"/>
        <end position="1380"/>
    </location>
</feature>
<feature type="region of interest" description="Disordered" evidence="5">
    <location>
        <begin position="1020"/>
        <end position="1054"/>
    </location>
</feature>
<evidence type="ECO:0000259" key="8">
    <source>
        <dbReference type="Pfam" id="PF16134"/>
    </source>
</evidence>
<feature type="compositionally biased region" description="Basic and acidic residues" evidence="5">
    <location>
        <begin position="1663"/>
        <end position="1740"/>
    </location>
</feature>
<feature type="compositionally biased region" description="Polar residues" evidence="5">
    <location>
        <begin position="1399"/>
        <end position="1412"/>
    </location>
</feature>
<feature type="compositionally biased region" description="Basic and acidic residues" evidence="5">
    <location>
        <begin position="1761"/>
        <end position="1787"/>
    </location>
</feature>
<feature type="domain" description="THO complex subunitTHOC2 N-terminal" evidence="7">
    <location>
        <begin position="745"/>
        <end position="820"/>
    </location>
</feature>
<feature type="region of interest" description="Disordered" evidence="5">
    <location>
        <begin position="1448"/>
        <end position="1535"/>
    </location>
</feature>
<dbReference type="GO" id="GO:0000445">
    <property type="term" value="C:THO complex part of transcription export complex"/>
    <property type="evidence" value="ECO:0007669"/>
    <property type="project" value="TreeGrafter"/>
</dbReference>
<comment type="subcellular location">
    <subcellularLocation>
        <location evidence="1">Nucleus</location>
    </subcellularLocation>
</comment>
<dbReference type="Pfam" id="PF16134">
    <property type="entry name" value="THOC2_N"/>
    <property type="match status" value="1"/>
</dbReference>
<accession>A0A166FZM7</accession>
<dbReference type="Pfam" id="PF11732">
    <property type="entry name" value="Thoc2"/>
    <property type="match status" value="1"/>
</dbReference>
<keyword evidence="10" id="KW-1185">Reference proteome</keyword>
<feature type="compositionally biased region" description="Basic and acidic residues" evidence="5">
    <location>
        <begin position="2007"/>
        <end position="2019"/>
    </location>
</feature>
<feature type="region of interest" description="Disordered" evidence="5">
    <location>
        <begin position="303"/>
        <end position="354"/>
    </location>
</feature>
<dbReference type="InterPro" id="IPR040007">
    <property type="entry name" value="Tho2"/>
</dbReference>
<feature type="compositionally biased region" description="Basic and acidic residues" evidence="5">
    <location>
        <begin position="1610"/>
        <end position="1620"/>
    </location>
</feature>
<dbReference type="InterPro" id="IPR021418">
    <property type="entry name" value="THO_THOC2_C"/>
</dbReference>
<name>A0A166FZM7_9AGAM</name>
<feature type="compositionally biased region" description="Basic and acidic residues" evidence="5">
    <location>
        <begin position="1646"/>
        <end position="1656"/>
    </location>
</feature>
<dbReference type="STRING" id="1314776.A0A166FZM7"/>
<feature type="domain" description="THO complex subunit 2 N-terminal" evidence="8">
    <location>
        <begin position="11"/>
        <end position="739"/>
    </location>
</feature>
<evidence type="ECO:0000256" key="5">
    <source>
        <dbReference type="SAM" id="MobiDB-lite"/>
    </source>
</evidence>
<dbReference type="OrthoDB" id="29024at2759"/>
<dbReference type="PANTHER" id="PTHR21597">
    <property type="entry name" value="THO2 PROTEIN"/>
    <property type="match status" value="1"/>
</dbReference>
<feature type="compositionally biased region" description="Polar residues" evidence="5">
    <location>
        <begin position="1589"/>
        <end position="1608"/>
    </location>
</feature>
<evidence type="ECO:0000313" key="9">
    <source>
        <dbReference type="EMBL" id="KZT41165.1"/>
    </source>
</evidence>
<dbReference type="Pfam" id="PF11262">
    <property type="entry name" value="Tho2"/>
    <property type="match status" value="1"/>
</dbReference>
<evidence type="ECO:0000256" key="1">
    <source>
        <dbReference type="ARBA" id="ARBA00004123"/>
    </source>
</evidence>
<feature type="compositionally biased region" description="Polar residues" evidence="5">
    <location>
        <begin position="1025"/>
        <end position="1037"/>
    </location>
</feature>
<dbReference type="GO" id="GO:0006397">
    <property type="term" value="P:mRNA processing"/>
    <property type="evidence" value="ECO:0007669"/>
    <property type="project" value="InterPro"/>
</dbReference>
<gene>
    <name evidence="9" type="ORF">SISSUDRAFT_1059722</name>
</gene>
<organism evidence="9 10">
    <name type="scientific">Sistotremastrum suecicum HHB10207 ss-3</name>
    <dbReference type="NCBI Taxonomy" id="1314776"/>
    <lineage>
        <taxon>Eukaryota</taxon>
        <taxon>Fungi</taxon>
        <taxon>Dikarya</taxon>
        <taxon>Basidiomycota</taxon>
        <taxon>Agaricomycotina</taxon>
        <taxon>Agaricomycetes</taxon>
        <taxon>Sistotremastrales</taxon>
        <taxon>Sistotremastraceae</taxon>
        <taxon>Sistotremastrum</taxon>
    </lineage>
</organism>
<proteinExistence type="inferred from homology"/>
<evidence type="ECO:0000259" key="7">
    <source>
        <dbReference type="Pfam" id="PF11732"/>
    </source>
</evidence>
<evidence type="ECO:0000256" key="4">
    <source>
        <dbReference type="ARBA" id="ARBA00023242"/>
    </source>
</evidence>
<feature type="region of interest" description="Disordered" evidence="5">
    <location>
        <begin position="1389"/>
        <end position="1436"/>
    </location>
</feature>
<evidence type="ECO:0000259" key="6">
    <source>
        <dbReference type="Pfam" id="PF11262"/>
    </source>
</evidence>
<feature type="compositionally biased region" description="Basic and acidic residues" evidence="5">
    <location>
        <begin position="1794"/>
        <end position="1868"/>
    </location>
</feature>
<dbReference type="Proteomes" id="UP000076798">
    <property type="component" value="Unassembled WGS sequence"/>
</dbReference>
<sequence length="2019" mass="225129">MAALVDRLGRMIETWEVGGRDEVINLLVPHFLSQNNPDGPVIIATTLCAIINSALKSTTIQGLSPDAIATFIHQIVGRLPSSSARASGPLAVLNDAVIDALWSVDTEVDDRLFDAKLAVKNLESQGPSPASKQAEHAAVDAEADKDVMVAVLQKFLAIGVLDVKTCRERLDLTILVSNSLVADKFAFEKREVRTRTAIFYKQNKFNLVREQSEGYTKLATELVASLGPPHDPFSGSPVESNHALQIRARAAWNKLISLIGYFDLDPNRALDLTLDIFSIHIASHYAFFLALLRCSPWCRQRKSSNDPTTAHSKGPDQASAAGISSSPDVDMSDLSPAPDGLNGTDHEASKKPCSYSGKTLDEVLRIAEGNVTLGDHGQSPVCAQVLGFKFAGCQNEEAPKNLFLTAALLIREGFINLEDLYPHLSPGDEEMPKIERDYLDSLQTAASASSTNALAAAAPLSKDDIPQRPRQMAPEPSKSATQSKKGNVVPRQPLVQKIGITAALLSLGAIRPAVSLITKFPWMVHSHPEISDLLLRILKISIKPRFDSYFPRNMEHVASLTQPRMKWFSGGRVEAQAPKPVLTVWAPTPPGTVSTEFVFFYPHWQQNIPLCESDRDTEFVIEPLVNLLGFQIHRDLNFVVQLCQVARQQLAQQKDTYAHWLRMLRLHILPAVSMTGAQSILAVDVWNVLKNYEVAQRWQLYAEWGHHTYTRHPELGLKRTEVNREVKNLLRRLSNENVDDFHMTVAKLAHSNPCLLFSIAVNQVQAYENMAPELIKALSKVTILAHDVLTYVILDAFSKPDRDHMKDDGISVSDWLMNLSTFASGLFRVYPRMELSSMLRYITHQFSGGEHKDVVILQDLIAQMCGIHPLLDLSESQIVGMRGGPVLRTEAVASSHRGVLSTFISRTLDRFNGALKVTELSLPLLLLLAQQRQSCVHTSRKDHLKALAHLYDISEALLCQYIDALTMGAHNSNYVTSLPPLSELSTKYGIENSIAMLIYRPKLRMELSQFKDLAEKSLRERSMASRGNQQSLENSADISRKTPEQPSEGAPWVPMLESVGPELRKILPQRAQDTIGVHFYLTFWQLTMYDLICPIERYSEETLRLKTILTTVKDKIARRTATDADELQKTKANNAIALLAAEAKAQVANCAAVQKRLELEKNHWFSSIDQASAKFLAVQIIKYCLHPRALLSQSDADYCAHIIHVLHTMGTPGFLTTFIYDKLLDDCVTTTIFSCSEQEAVNYGRFLMGILTNLSRLHDNEEAWKKYNMSGNDVLPGFQRSWTGKEKLERSDLLAWSEFRSLNKKWHKKLAATFDACLRSEEYIHIHNAIVILKEILEVFPVATVNSATGKFIYRAIELCHAHETRRDLQILAASYKARLHGREKFWMAPDAPSESKPKPSQTGGIPTQPRQNGRVAPPPSSPAPPKPTPVKETPSAHLAKVMDTSNLPQMPKADLPPSNPPPDPARSDASNVELNHATKLALESIPRPEVVKRVRGTPVDGKVANPADGDGSSRNTPVPQVPILSQPAPPTAVSLNGTIHQELKPVVAPQPIVPPSPLLPLPDVKPPSSETAKIDSSSSMPPPKEPSQTLSANELRNMVKQSTQQAREANGDTKTETENNVRTSSSRPESRNPTPPPKSAVEGSSRGELRNESPDSRASGSRSDRDTDRADRHSERRSKRGEEDEARSSRSERRDRPESGRDRDRDRDHRDRDRNRDRERDRRRDWEKSEREHKEKELSRASASSSRRDYSDANGGGRAESTRSRQDDDQSSKRRKLSDEEVDRSSSKRNPRHERSGRDNRDDRSSRHRDKDSERTRDGERRPHKRERESRNESDSHDRHGGDDTSHQPSDRNARSSEDSQQKRHAAEPPSAPRAMASEPTPRSSRTGFDQSRDSSRTHSKPSRDRDQALYQVAPPGAPASHRSSRAQDPPSPQVQGGSLRARISESREPTANPPKAETSGDSRASENIKKRPADRENDEGEGPPDSQAPKRKRIDRTRYVAGINRHLDSERSRQGRS</sequence>
<dbReference type="EMBL" id="KV428024">
    <property type="protein sequence ID" value="KZT41165.1"/>
    <property type="molecule type" value="Genomic_DNA"/>
</dbReference>
<feature type="region of interest" description="Disordered" evidence="5">
    <location>
        <begin position="1547"/>
        <end position="2019"/>
    </location>
</feature>
<dbReference type="GO" id="GO:0006406">
    <property type="term" value="P:mRNA export from nucleus"/>
    <property type="evidence" value="ECO:0007669"/>
    <property type="project" value="InterPro"/>
</dbReference>
<protein>
    <recommendedName>
        <fullName evidence="3">THO complex subunit 2</fullName>
    </recommendedName>
</protein>
<feature type="compositionally biased region" description="Pro residues" evidence="5">
    <location>
        <begin position="1417"/>
        <end position="1429"/>
    </location>
</feature>
<dbReference type="InterPro" id="IPR021726">
    <property type="entry name" value="THO_THOC2_N"/>
</dbReference>
<evidence type="ECO:0000313" key="10">
    <source>
        <dbReference type="Proteomes" id="UP000076798"/>
    </source>
</evidence>
<dbReference type="PANTHER" id="PTHR21597:SF0">
    <property type="entry name" value="THO COMPLEX SUBUNIT 2"/>
    <property type="match status" value="1"/>
</dbReference>
<dbReference type="InterPro" id="IPR032302">
    <property type="entry name" value="THOC2_N"/>
</dbReference>
<feature type="compositionally biased region" description="Basic and acidic residues" evidence="5">
    <location>
        <begin position="1960"/>
        <end position="1977"/>
    </location>
</feature>
<comment type="similarity">
    <text evidence="2">Belongs to the THOC2 family.</text>
</comment>
<feature type="region of interest" description="Disordered" evidence="5">
    <location>
        <begin position="459"/>
        <end position="488"/>
    </location>
</feature>